<sequence>MTAAPPLALRIDPSRNLAVLPDGQRVVWQRRWTGEFLALLVQQGRHDLAVDHAMLDTHLARRGQSARLAAVSILRLLETLQTFLDGLPERPLILEHPPRKASLGPWRLRWRLPLAIVIDGEPGADQADSIDPPADLFTALFDGPPGQIDRLHALLLSLISSDAFHAIGDHASSHEVLQSCRELPLSANGRVLIGLRDALCLKRIGRFEDARQLLRALAHLPDVSDRSALASVQFLFDRIDYDADPGGQHTRLWASCAAPTRVQLPDRHLLAQWHNLRALLCRRRSEAAGHADPVLHILALRHLESAFHHALMQRDNEGLLAYAANLALHLTSVLPAGWSTARQVMAWHELVLVCMDKLGVGGDNAWETIFLAQFWLDHEDELGALDHDPAHKGWMPVIGNLHPRDAAYHVAMVQRVQASGDARQIALAWLCCWRHARQHLPPHDELPIRLALIKAVKAEADLPQRLRREGYGDWLDRLGIPCKD</sequence>
<dbReference type="AlphaFoldDB" id="A0A4Q7LTR9"/>
<dbReference type="Proteomes" id="UP000293433">
    <property type="component" value="Unassembled WGS sequence"/>
</dbReference>
<protein>
    <submittedName>
        <fullName evidence="1">Uncharacterized protein</fullName>
    </submittedName>
</protein>
<gene>
    <name evidence="1" type="ORF">EV685_1787</name>
</gene>
<dbReference type="EMBL" id="SGWV01000008">
    <property type="protein sequence ID" value="RZS57219.1"/>
    <property type="molecule type" value="Genomic_DNA"/>
</dbReference>
<evidence type="ECO:0000313" key="2">
    <source>
        <dbReference type="Proteomes" id="UP000293433"/>
    </source>
</evidence>
<name>A0A4Q7LTR9_9BURK</name>
<dbReference type="OrthoDB" id="5521887at2"/>
<organism evidence="1 2">
    <name type="scientific">Sphaerotilus mobilis</name>
    <dbReference type="NCBI Taxonomy" id="47994"/>
    <lineage>
        <taxon>Bacteria</taxon>
        <taxon>Pseudomonadati</taxon>
        <taxon>Pseudomonadota</taxon>
        <taxon>Betaproteobacteria</taxon>
        <taxon>Burkholderiales</taxon>
        <taxon>Sphaerotilaceae</taxon>
        <taxon>Sphaerotilus</taxon>
    </lineage>
</organism>
<keyword evidence="2" id="KW-1185">Reference proteome</keyword>
<accession>A0A4Q7LTR9</accession>
<reference evidence="1 2" key="1">
    <citation type="submission" date="2019-02" db="EMBL/GenBank/DDBJ databases">
        <title>Genomic Encyclopedia of Type Strains, Phase IV (KMG-IV): sequencing the most valuable type-strain genomes for metagenomic binning, comparative biology and taxonomic classification.</title>
        <authorList>
            <person name="Goeker M."/>
        </authorList>
    </citation>
    <scope>NUCLEOTIDE SEQUENCE [LARGE SCALE GENOMIC DNA]</scope>
    <source>
        <strain evidence="1 2">DSM 10617</strain>
    </source>
</reference>
<proteinExistence type="predicted"/>
<dbReference type="RefSeq" id="WP_130481615.1">
    <property type="nucleotide sequence ID" value="NZ_SGWV01000008.1"/>
</dbReference>
<comment type="caution">
    <text evidence="1">The sequence shown here is derived from an EMBL/GenBank/DDBJ whole genome shotgun (WGS) entry which is preliminary data.</text>
</comment>
<evidence type="ECO:0000313" key="1">
    <source>
        <dbReference type="EMBL" id="RZS57219.1"/>
    </source>
</evidence>